<evidence type="ECO:0000313" key="7">
    <source>
        <dbReference type="EMBL" id="KAK5171818.1"/>
    </source>
</evidence>
<dbReference type="InterPro" id="IPR035451">
    <property type="entry name" value="Ada-like_dom_sf"/>
</dbReference>
<keyword evidence="8" id="KW-1185">Reference proteome</keyword>
<dbReference type="Proteomes" id="UP001337655">
    <property type="component" value="Unassembled WGS sequence"/>
</dbReference>
<dbReference type="SUPFAM" id="SSF53155">
    <property type="entry name" value="Methylated DNA-protein cysteine methyltransferase domain"/>
    <property type="match status" value="1"/>
</dbReference>
<gene>
    <name evidence="7" type="ORF">LTR77_003454</name>
</gene>
<comment type="cofactor">
    <cofactor evidence="1">
        <name>Zn(2+)</name>
        <dbReference type="ChEBI" id="CHEBI:29105"/>
    </cofactor>
</comment>
<dbReference type="GO" id="GO:0043565">
    <property type="term" value="F:sequence-specific DNA binding"/>
    <property type="evidence" value="ECO:0007669"/>
    <property type="project" value="InterPro"/>
</dbReference>
<dbReference type="GO" id="GO:0003700">
    <property type="term" value="F:DNA-binding transcription factor activity"/>
    <property type="evidence" value="ECO:0007669"/>
    <property type="project" value="InterPro"/>
</dbReference>
<feature type="domain" description="HTH araC/xylS-type" evidence="6">
    <location>
        <begin position="79"/>
        <end position="131"/>
    </location>
</feature>
<evidence type="ECO:0000256" key="2">
    <source>
        <dbReference type="ARBA" id="ARBA00022603"/>
    </source>
</evidence>
<dbReference type="InterPro" id="IPR009057">
    <property type="entry name" value="Homeodomain-like_sf"/>
</dbReference>
<dbReference type="GO" id="GO:0003908">
    <property type="term" value="F:methylated-DNA-[protein]-cysteine S-methyltransferase activity"/>
    <property type="evidence" value="ECO:0007669"/>
    <property type="project" value="InterPro"/>
</dbReference>
<accession>A0AAV9PDN0</accession>
<name>A0AAV9PDN0_9PEZI</name>
<evidence type="ECO:0000256" key="3">
    <source>
        <dbReference type="ARBA" id="ARBA00023015"/>
    </source>
</evidence>
<keyword evidence="3" id="KW-0805">Transcription regulation</keyword>
<keyword evidence="2" id="KW-0489">Methyltransferase</keyword>
<dbReference type="RefSeq" id="XP_064660662.1">
    <property type="nucleotide sequence ID" value="XM_064800711.1"/>
</dbReference>
<dbReference type="Gene3D" id="1.10.10.60">
    <property type="entry name" value="Homeodomain-like"/>
    <property type="match status" value="1"/>
</dbReference>
<evidence type="ECO:0000313" key="8">
    <source>
        <dbReference type="Proteomes" id="UP001337655"/>
    </source>
</evidence>
<dbReference type="SUPFAM" id="SSF46689">
    <property type="entry name" value="Homeodomain-like"/>
    <property type="match status" value="1"/>
</dbReference>
<dbReference type="Gene3D" id="3.30.160.70">
    <property type="entry name" value="Methylated DNA-protein cysteine methyltransferase domain"/>
    <property type="match status" value="1"/>
</dbReference>
<dbReference type="GO" id="GO:0006281">
    <property type="term" value="P:DNA repair"/>
    <property type="evidence" value="ECO:0007669"/>
    <property type="project" value="InterPro"/>
</dbReference>
<dbReference type="GO" id="GO:0032259">
    <property type="term" value="P:methylation"/>
    <property type="evidence" value="ECO:0007669"/>
    <property type="project" value="UniProtKB-KW"/>
</dbReference>
<dbReference type="SUPFAM" id="SSF57884">
    <property type="entry name" value="Ada DNA repair protein, N-terminal domain (N-Ada 10)"/>
    <property type="match status" value="1"/>
</dbReference>
<evidence type="ECO:0000256" key="1">
    <source>
        <dbReference type="ARBA" id="ARBA00001947"/>
    </source>
</evidence>
<dbReference type="InterPro" id="IPR004026">
    <property type="entry name" value="Ada_DNA_repair_Zn-bd"/>
</dbReference>
<dbReference type="GO" id="GO:0008270">
    <property type="term" value="F:zinc ion binding"/>
    <property type="evidence" value="ECO:0007669"/>
    <property type="project" value="InterPro"/>
</dbReference>
<dbReference type="Pfam" id="PF02805">
    <property type="entry name" value="Ada_Zn_binding"/>
    <property type="match status" value="1"/>
</dbReference>
<evidence type="ECO:0000256" key="4">
    <source>
        <dbReference type="ARBA" id="ARBA00023159"/>
    </source>
</evidence>
<dbReference type="AlphaFoldDB" id="A0AAV9PDN0"/>
<keyword evidence="2" id="KW-0808">Transferase</keyword>
<comment type="caution">
    <text evidence="7">The sequence shown here is derived from an EMBL/GenBank/DDBJ whole genome shotgun (WGS) entry which is preliminary data.</text>
</comment>
<sequence length="299" mass="32988">MADGPRWSQIVARSTSADFIYGVKSTKIFCRASCGARLPRRANVEFFDDAVCAEAAGYRACKRCKPLLPVYRPEAEKVQKACDLLDGLPHDAPLPGLDRLAKEAGLTKHHFHRLFKRETGLTPRGYALAKRQGSQSDTTGSSALTPVTPLEIEFQTPSIHDDEMVGDASSLGCDLFDDFQLPSSQELRDMIIYYDILATSYGPLLVAFHDRKVCKLELGTDEELMARLDEEYPALLYIHSGIHQAPQQDANAFHEQIDTIITALENPCGKLLDVPLGFLLPLNPAEGTETCNDSAFAML</sequence>
<protein>
    <recommendedName>
        <fullName evidence="6">HTH araC/xylS-type domain-containing protein</fullName>
    </recommendedName>
</protein>
<organism evidence="7 8">
    <name type="scientific">Saxophila tyrrhenica</name>
    <dbReference type="NCBI Taxonomy" id="1690608"/>
    <lineage>
        <taxon>Eukaryota</taxon>
        <taxon>Fungi</taxon>
        <taxon>Dikarya</taxon>
        <taxon>Ascomycota</taxon>
        <taxon>Pezizomycotina</taxon>
        <taxon>Dothideomycetes</taxon>
        <taxon>Dothideomycetidae</taxon>
        <taxon>Mycosphaerellales</taxon>
        <taxon>Extremaceae</taxon>
        <taxon>Saxophila</taxon>
    </lineage>
</organism>
<reference evidence="7 8" key="1">
    <citation type="submission" date="2023-08" db="EMBL/GenBank/DDBJ databases">
        <title>Black Yeasts Isolated from many extreme environments.</title>
        <authorList>
            <person name="Coleine C."/>
            <person name="Stajich J.E."/>
            <person name="Selbmann L."/>
        </authorList>
    </citation>
    <scope>NUCLEOTIDE SEQUENCE [LARGE SCALE GENOMIC DNA]</scope>
    <source>
        <strain evidence="7 8">CCFEE 5935</strain>
    </source>
</reference>
<dbReference type="InterPro" id="IPR018060">
    <property type="entry name" value="HTH_AraC"/>
</dbReference>
<keyword evidence="4" id="KW-0010">Activator</keyword>
<keyword evidence="5" id="KW-0804">Transcription</keyword>
<proteinExistence type="predicted"/>
<dbReference type="Gene3D" id="3.40.10.10">
    <property type="entry name" value="DNA Methylphosphotriester Repair Domain"/>
    <property type="match status" value="1"/>
</dbReference>
<dbReference type="InterPro" id="IPR036631">
    <property type="entry name" value="MGMT_N_sf"/>
</dbReference>
<evidence type="ECO:0000259" key="6">
    <source>
        <dbReference type="PROSITE" id="PS01124"/>
    </source>
</evidence>
<dbReference type="PROSITE" id="PS01124">
    <property type="entry name" value="HTH_ARAC_FAMILY_2"/>
    <property type="match status" value="1"/>
</dbReference>
<dbReference type="EMBL" id="JAVRRT010000005">
    <property type="protein sequence ID" value="KAK5171818.1"/>
    <property type="molecule type" value="Genomic_DNA"/>
</dbReference>
<evidence type="ECO:0000256" key="5">
    <source>
        <dbReference type="ARBA" id="ARBA00023163"/>
    </source>
</evidence>
<dbReference type="GeneID" id="89924801"/>